<dbReference type="AlphaFoldDB" id="A0A1G2PH73"/>
<dbReference type="EMBL" id="MHSS01000015">
    <property type="protein sequence ID" value="OHA47680.1"/>
    <property type="molecule type" value="Genomic_DNA"/>
</dbReference>
<evidence type="ECO:0000313" key="3">
    <source>
        <dbReference type="Proteomes" id="UP000177629"/>
    </source>
</evidence>
<dbReference type="Proteomes" id="UP000177629">
    <property type="component" value="Unassembled WGS sequence"/>
</dbReference>
<name>A0A1G2PH73_9BACT</name>
<accession>A0A1G2PH73</accession>
<dbReference type="STRING" id="1802362.A2806_03635"/>
<proteinExistence type="predicted"/>
<evidence type="ECO:0000256" key="1">
    <source>
        <dbReference type="SAM" id="Phobius"/>
    </source>
</evidence>
<reference evidence="2 3" key="1">
    <citation type="journal article" date="2016" name="Nat. Commun.">
        <title>Thousands of microbial genomes shed light on interconnected biogeochemical processes in an aquifer system.</title>
        <authorList>
            <person name="Anantharaman K."/>
            <person name="Brown C.T."/>
            <person name="Hug L.A."/>
            <person name="Sharon I."/>
            <person name="Castelle C.J."/>
            <person name="Probst A.J."/>
            <person name="Thomas B.C."/>
            <person name="Singh A."/>
            <person name="Wilkins M.J."/>
            <person name="Karaoz U."/>
            <person name="Brodie E.L."/>
            <person name="Williams K.H."/>
            <person name="Hubbard S.S."/>
            <person name="Banfield J.F."/>
        </authorList>
    </citation>
    <scope>NUCLEOTIDE SEQUENCE [LARGE SCALE GENOMIC DNA]</scope>
</reference>
<protein>
    <submittedName>
        <fullName evidence="2">Uncharacterized protein</fullName>
    </submittedName>
</protein>
<keyword evidence="1" id="KW-0812">Transmembrane</keyword>
<keyword evidence="1" id="KW-0472">Membrane</keyword>
<organism evidence="2 3">
    <name type="scientific">Candidatus Terrybacteria bacterium RIFCSPHIGHO2_01_FULL_48_17</name>
    <dbReference type="NCBI Taxonomy" id="1802362"/>
    <lineage>
        <taxon>Bacteria</taxon>
        <taxon>Candidatus Terryibacteriota</taxon>
    </lineage>
</organism>
<gene>
    <name evidence="2" type="ORF">A2806_03635</name>
</gene>
<sequence>MAIEISPEAIRQKKAQREFLSPVYALLAGGVAFLVALLVVWLFAWAWTEKNKNDARDFGKQRDEIRAQRDPRVEQEVRDTVTRLEALDTLLQNHTDGEQVFIKLEKLIQPGTRVETLNVNIPEGAVDLHLEALDFVEAARQIAAFEDDPEVLELSAAVFKRDENNRVSFEAKLLFAKQIFLADIE</sequence>
<keyword evidence="1" id="KW-1133">Transmembrane helix</keyword>
<feature type="transmembrane region" description="Helical" evidence="1">
    <location>
        <begin position="21"/>
        <end position="47"/>
    </location>
</feature>
<evidence type="ECO:0000313" key="2">
    <source>
        <dbReference type="EMBL" id="OHA47680.1"/>
    </source>
</evidence>
<comment type="caution">
    <text evidence="2">The sequence shown here is derived from an EMBL/GenBank/DDBJ whole genome shotgun (WGS) entry which is preliminary data.</text>
</comment>